<dbReference type="InterPro" id="IPR031348">
    <property type="entry name" value="PigL_N"/>
</dbReference>
<keyword evidence="4" id="KW-1185">Reference proteome</keyword>
<dbReference type="OrthoDB" id="432483at2759"/>
<dbReference type="AlphaFoldDB" id="A0A9P7YLU9"/>
<proteinExistence type="predicted"/>
<dbReference type="Proteomes" id="UP000824998">
    <property type="component" value="Unassembled WGS sequence"/>
</dbReference>
<evidence type="ECO:0000313" key="3">
    <source>
        <dbReference type="EMBL" id="KAG9235945.1"/>
    </source>
</evidence>
<feature type="coiled-coil region" evidence="1">
    <location>
        <begin position="139"/>
        <end position="206"/>
    </location>
</feature>
<dbReference type="Pfam" id="PF17111">
    <property type="entry name" value="PigL_N"/>
    <property type="match status" value="1"/>
</dbReference>
<evidence type="ECO:0000313" key="4">
    <source>
        <dbReference type="Proteomes" id="UP000824998"/>
    </source>
</evidence>
<feature type="domain" description="Azaphilone pigments biosynthesis cluster protein L N-terminal" evidence="2">
    <location>
        <begin position="2"/>
        <end position="194"/>
    </location>
</feature>
<reference evidence="3" key="1">
    <citation type="journal article" date="2021" name="IMA Fungus">
        <title>Genomic characterization of three marine fungi, including Emericellopsis atlantica sp. nov. with signatures of a generalist lifestyle and marine biomass degradation.</title>
        <authorList>
            <person name="Hagestad O.C."/>
            <person name="Hou L."/>
            <person name="Andersen J.H."/>
            <person name="Hansen E.H."/>
            <person name="Altermark B."/>
            <person name="Li C."/>
            <person name="Kuhnert E."/>
            <person name="Cox R.J."/>
            <person name="Crous P.W."/>
            <person name="Spatafora J.W."/>
            <person name="Lail K."/>
            <person name="Amirebrahimi M."/>
            <person name="Lipzen A."/>
            <person name="Pangilinan J."/>
            <person name="Andreopoulos W."/>
            <person name="Hayes R.D."/>
            <person name="Ng V."/>
            <person name="Grigoriev I.V."/>
            <person name="Jackson S.A."/>
            <person name="Sutton T.D.S."/>
            <person name="Dobson A.D.W."/>
            <person name="Rama T."/>
        </authorList>
    </citation>
    <scope>NUCLEOTIDE SEQUENCE</scope>
    <source>
        <strain evidence="3">TRa018bII</strain>
    </source>
</reference>
<evidence type="ECO:0000256" key="1">
    <source>
        <dbReference type="SAM" id="Coils"/>
    </source>
</evidence>
<gene>
    <name evidence="3" type="ORF">BJ875DRAFT_533879</name>
</gene>
<name>A0A9P7YLU9_9HELO</name>
<accession>A0A9P7YLU9</accession>
<sequence length="267" mass="29084">MADPLSISASVVSIIVPALHGTRLLLDDLQQLKDAPKTVKQFLQRVEDGGWNSLGQSVAEQSKATISSSTQACNLFRPDLQKWTRHSEDGKLTWLDRANVGFFKKDQAKAMSEQLQSCKLAINLIVSVATLNSPVHNSHDEVNNAITTADRQLVVLENKLEELNLSSDSDDTARSSEGKAEVLQQLEEELKRVKASQKLLDELLSKSQEEAIAKAVGNQTSSITVTFGAQNSGFQAGNINGGVSGIRFGGKQAHESMQKANQYIPNR</sequence>
<protein>
    <recommendedName>
        <fullName evidence="2">Azaphilone pigments biosynthesis cluster protein L N-terminal domain-containing protein</fullName>
    </recommendedName>
</protein>
<comment type="caution">
    <text evidence="3">The sequence shown here is derived from an EMBL/GenBank/DDBJ whole genome shotgun (WGS) entry which is preliminary data.</text>
</comment>
<dbReference type="EMBL" id="MU251419">
    <property type="protein sequence ID" value="KAG9235945.1"/>
    <property type="molecule type" value="Genomic_DNA"/>
</dbReference>
<evidence type="ECO:0000259" key="2">
    <source>
        <dbReference type="Pfam" id="PF17111"/>
    </source>
</evidence>
<organism evidence="3 4">
    <name type="scientific">Amylocarpus encephaloides</name>
    <dbReference type="NCBI Taxonomy" id="45428"/>
    <lineage>
        <taxon>Eukaryota</taxon>
        <taxon>Fungi</taxon>
        <taxon>Dikarya</taxon>
        <taxon>Ascomycota</taxon>
        <taxon>Pezizomycotina</taxon>
        <taxon>Leotiomycetes</taxon>
        <taxon>Helotiales</taxon>
        <taxon>Helotiales incertae sedis</taxon>
        <taxon>Amylocarpus</taxon>
    </lineage>
</organism>
<keyword evidence="1" id="KW-0175">Coiled coil</keyword>